<dbReference type="AlphaFoldDB" id="A0A934VVB5"/>
<evidence type="ECO:0008006" key="4">
    <source>
        <dbReference type="Google" id="ProtNLM"/>
    </source>
</evidence>
<comment type="caution">
    <text evidence="2">The sequence shown here is derived from an EMBL/GenBank/DDBJ whole genome shotgun (WGS) entry which is preliminary data.</text>
</comment>
<keyword evidence="3" id="KW-1185">Reference proteome</keyword>
<gene>
    <name evidence="2" type="ORF">JJJ17_12510</name>
</gene>
<dbReference type="EMBL" id="JAEPRQ010000004">
    <property type="protein sequence ID" value="MBK4216751.1"/>
    <property type="molecule type" value="Genomic_DNA"/>
</dbReference>
<evidence type="ECO:0000313" key="2">
    <source>
        <dbReference type="EMBL" id="MBK4216751.1"/>
    </source>
</evidence>
<proteinExistence type="predicted"/>
<evidence type="ECO:0000313" key="3">
    <source>
        <dbReference type="Proteomes" id="UP000640485"/>
    </source>
</evidence>
<sequence>MRTGPVTGMLAACVTLAFCPTDVKAQTACSAMLVTDPTSPNFLTGDTPFDHTQDGMNCYGWQMFLSLNWPVESGWPQTPALAGEPDRSVSIAEFGLPGATGQPTQRTTVWQSFMSAPEVFKPFAATPTAWGETTPPPAGCGTGTLAASASGPGRVLNAVSKSAVSPLHDFNLDTGTMSTISDEIEEATGGWLTDQKGNLVFFERLIGKAEYDYIVQKGLYDAANQLSVATNADGTTPEGLSLPTGLRATGSVQSQDDLGAFELKAAWRNLTDFPDLYDRYLTSIAYLEQPDGTCSKAVVGLVGLHIIHKTTSMPDFVWSTFEQIDNVPGAAQPAPGTDFSFNNPNSNAKPNQMPHCTNGVCDYSLPIQVTREVPIPAAVAQTNSDVQQMLAHETGGKSVFQYYQLVNVLWDGAPTPPLPEPGANAQVPLIYGSFQTEASVPMANTTMETYAQQFTPGLGPSCNACHQSATIATSRTLASDFSFLFSTASSRAKLPGLFISSDFVR</sequence>
<name>A0A934VVB5_9RHOB</name>
<keyword evidence="1" id="KW-0732">Signal</keyword>
<dbReference type="Proteomes" id="UP000640485">
    <property type="component" value="Unassembled WGS sequence"/>
</dbReference>
<evidence type="ECO:0000256" key="1">
    <source>
        <dbReference type="SAM" id="SignalP"/>
    </source>
</evidence>
<protein>
    <recommendedName>
        <fullName evidence="4">Cytochrome c family protein</fullName>
    </recommendedName>
</protein>
<organism evidence="2 3">
    <name type="scientific">Paracoccus caeni</name>
    <dbReference type="NCBI Taxonomy" id="657651"/>
    <lineage>
        <taxon>Bacteria</taxon>
        <taxon>Pseudomonadati</taxon>
        <taxon>Pseudomonadota</taxon>
        <taxon>Alphaproteobacteria</taxon>
        <taxon>Rhodobacterales</taxon>
        <taxon>Paracoccaceae</taxon>
        <taxon>Paracoccus</taxon>
    </lineage>
</organism>
<accession>A0A934VVB5</accession>
<reference evidence="2" key="1">
    <citation type="submission" date="2021-01" db="EMBL/GenBank/DDBJ databases">
        <title>Paracoccus amoyensis sp. nov., isolated from the surface seawater along the coast of Xiamen Island, China.</title>
        <authorList>
            <person name="Lyu L."/>
        </authorList>
    </citation>
    <scope>NUCLEOTIDE SEQUENCE</scope>
    <source>
        <strain evidence="2">MJ17</strain>
    </source>
</reference>
<feature type="signal peptide" evidence="1">
    <location>
        <begin position="1"/>
        <end position="25"/>
    </location>
</feature>
<dbReference type="RefSeq" id="WP_200686956.1">
    <property type="nucleotide sequence ID" value="NZ_JAEPRQ010000004.1"/>
</dbReference>
<feature type="chain" id="PRO_5037550542" description="Cytochrome c family protein" evidence="1">
    <location>
        <begin position="26"/>
        <end position="505"/>
    </location>
</feature>